<dbReference type="EMBL" id="JAPJDE010000001">
    <property type="protein sequence ID" value="MCX2847901.1"/>
    <property type="molecule type" value="Genomic_DNA"/>
</dbReference>
<feature type="chain" id="PRO_5046547266" evidence="1">
    <location>
        <begin position="24"/>
        <end position="142"/>
    </location>
</feature>
<evidence type="ECO:0000313" key="3">
    <source>
        <dbReference type="Proteomes" id="UP001207276"/>
    </source>
</evidence>
<evidence type="ECO:0000256" key="1">
    <source>
        <dbReference type="SAM" id="SignalP"/>
    </source>
</evidence>
<organism evidence="2 3">
    <name type="scientific">Curtobacterium poinsettiae</name>
    <dbReference type="NCBI Taxonomy" id="159612"/>
    <lineage>
        <taxon>Bacteria</taxon>
        <taxon>Bacillati</taxon>
        <taxon>Actinomycetota</taxon>
        <taxon>Actinomycetes</taxon>
        <taxon>Micrococcales</taxon>
        <taxon>Microbacteriaceae</taxon>
        <taxon>Curtobacterium</taxon>
    </lineage>
</organism>
<dbReference type="RefSeq" id="WP_214519985.1">
    <property type="nucleotide sequence ID" value="NZ_CP104934.1"/>
</dbReference>
<proteinExistence type="predicted"/>
<feature type="signal peptide" evidence="1">
    <location>
        <begin position="1"/>
        <end position="23"/>
    </location>
</feature>
<accession>A0ABT3RZ87</accession>
<protein>
    <submittedName>
        <fullName evidence="2">Uncharacterized protein</fullName>
    </submittedName>
</protein>
<gene>
    <name evidence="2" type="ORF">ORG12_04360</name>
</gene>
<comment type="caution">
    <text evidence="2">The sequence shown here is derived from an EMBL/GenBank/DDBJ whole genome shotgun (WGS) entry which is preliminary data.</text>
</comment>
<dbReference type="Proteomes" id="UP001207276">
    <property type="component" value="Unassembled WGS sequence"/>
</dbReference>
<keyword evidence="3" id="KW-1185">Reference proteome</keyword>
<evidence type="ECO:0000313" key="2">
    <source>
        <dbReference type="EMBL" id="MCX2847901.1"/>
    </source>
</evidence>
<keyword evidence="1" id="KW-0732">Signal</keyword>
<sequence length="142" mass="15372">MVNLSRRLAAAVAGGVVAATVFAAAPAFAEGSWSSKLTGVAIGKNSRSWQDSHKDKVRTATTFASCRISGNASGFRSATVRLYDERGLLPDKSMGSKVNKCNRSDWGVMTRPDRYHWTITALNGSSYEPALRLSVSRVRQAY</sequence>
<reference evidence="2 3" key="1">
    <citation type="submission" date="2022-11" db="EMBL/GenBank/DDBJ databases">
        <title>Taxonomy of Curtobacterium flaccumfaciens.</title>
        <authorList>
            <person name="Osdaghi E."/>
            <person name="Taghavi S.M."/>
            <person name="Hamidizade M."/>
            <person name="Abachi H."/>
            <person name="Fazliarab A."/>
            <person name="Baeyen S."/>
            <person name="Portier P."/>
            <person name="Van Vaerenbergh J."/>
            <person name="Jacques M.-A."/>
        </authorList>
    </citation>
    <scope>NUCLEOTIDE SEQUENCE [LARGE SCALE GENOMIC DNA]</scope>
    <source>
        <strain evidence="2 3">LMG 3715</strain>
    </source>
</reference>
<name>A0ABT3RZ87_9MICO</name>